<protein>
    <submittedName>
        <fullName evidence="2">Uncharacterized protein</fullName>
    </submittedName>
</protein>
<evidence type="ECO:0000256" key="1">
    <source>
        <dbReference type="SAM" id="MobiDB-lite"/>
    </source>
</evidence>
<keyword evidence="3" id="KW-1185">Reference proteome</keyword>
<evidence type="ECO:0000313" key="2">
    <source>
        <dbReference type="EMBL" id="MCD7453006.1"/>
    </source>
</evidence>
<reference evidence="2 3" key="1">
    <citation type="journal article" date="2021" name="BMC Genomics">
        <title>Datura genome reveals duplications of psychoactive alkaloid biosynthetic genes and high mutation rate following tissue culture.</title>
        <authorList>
            <person name="Rajewski A."/>
            <person name="Carter-House D."/>
            <person name="Stajich J."/>
            <person name="Litt A."/>
        </authorList>
    </citation>
    <scope>NUCLEOTIDE SEQUENCE [LARGE SCALE GENOMIC DNA]</scope>
    <source>
        <strain evidence="2">AR-01</strain>
    </source>
</reference>
<accession>A0ABS8S1S7</accession>
<organism evidence="2 3">
    <name type="scientific">Datura stramonium</name>
    <name type="common">Jimsonweed</name>
    <name type="synonym">Common thornapple</name>
    <dbReference type="NCBI Taxonomy" id="4076"/>
    <lineage>
        <taxon>Eukaryota</taxon>
        <taxon>Viridiplantae</taxon>
        <taxon>Streptophyta</taxon>
        <taxon>Embryophyta</taxon>
        <taxon>Tracheophyta</taxon>
        <taxon>Spermatophyta</taxon>
        <taxon>Magnoliopsida</taxon>
        <taxon>eudicotyledons</taxon>
        <taxon>Gunneridae</taxon>
        <taxon>Pentapetalae</taxon>
        <taxon>asterids</taxon>
        <taxon>lamiids</taxon>
        <taxon>Solanales</taxon>
        <taxon>Solanaceae</taxon>
        <taxon>Solanoideae</taxon>
        <taxon>Datureae</taxon>
        <taxon>Datura</taxon>
    </lineage>
</organism>
<feature type="region of interest" description="Disordered" evidence="1">
    <location>
        <begin position="1"/>
        <end position="32"/>
    </location>
</feature>
<proteinExistence type="predicted"/>
<dbReference type="EMBL" id="JACEIK010000233">
    <property type="protein sequence ID" value="MCD7453006.1"/>
    <property type="molecule type" value="Genomic_DNA"/>
</dbReference>
<gene>
    <name evidence="2" type="ORF">HAX54_019190</name>
</gene>
<feature type="non-terminal residue" evidence="2">
    <location>
        <position position="1"/>
    </location>
</feature>
<name>A0ABS8S1S7_DATST</name>
<evidence type="ECO:0000313" key="3">
    <source>
        <dbReference type="Proteomes" id="UP000823775"/>
    </source>
</evidence>
<dbReference type="Proteomes" id="UP000823775">
    <property type="component" value="Unassembled WGS sequence"/>
</dbReference>
<sequence length="107" mass="11817">PIGRKELTLSACDNPGAVPKSMEDGDYVGPPSPWHQWTTGGMPVESCEAPISHWHLAENWAALSLIGATPTIHQRKPKLDRRFTSCHWHSVDWVADYTPTPKCTGLS</sequence>
<comment type="caution">
    <text evidence="2">The sequence shown here is derived from an EMBL/GenBank/DDBJ whole genome shotgun (WGS) entry which is preliminary data.</text>
</comment>